<dbReference type="Proteomes" id="UP000269221">
    <property type="component" value="Unassembled WGS sequence"/>
</dbReference>
<organism evidence="2 3">
    <name type="scientific">Hirundo rustica rustica</name>
    <dbReference type="NCBI Taxonomy" id="333673"/>
    <lineage>
        <taxon>Eukaryota</taxon>
        <taxon>Metazoa</taxon>
        <taxon>Chordata</taxon>
        <taxon>Craniata</taxon>
        <taxon>Vertebrata</taxon>
        <taxon>Euteleostomi</taxon>
        <taxon>Archelosauria</taxon>
        <taxon>Archosauria</taxon>
        <taxon>Dinosauria</taxon>
        <taxon>Saurischia</taxon>
        <taxon>Theropoda</taxon>
        <taxon>Coelurosauria</taxon>
        <taxon>Aves</taxon>
        <taxon>Neognathae</taxon>
        <taxon>Neoaves</taxon>
        <taxon>Telluraves</taxon>
        <taxon>Australaves</taxon>
        <taxon>Passeriformes</taxon>
        <taxon>Sylvioidea</taxon>
        <taxon>Hirundinidae</taxon>
        <taxon>Hirundo</taxon>
    </lineage>
</organism>
<reference evidence="2 3" key="1">
    <citation type="submission" date="2018-07" db="EMBL/GenBank/DDBJ databases">
        <title>A high quality draft genome assembly of the barn swallow (H. rustica rustica).</title>
        <authorList>
            <person name="Formenti G."/>
            <person name="Chiara M."/>
            <person name="Poveda L."/>
            <person name="Francoijs K.-J."/>
            <person name="Bonisoli-Alquati A."/>
            <person name="Canova L."/>
            <person name="Gianfranceschi L."/>
            <person name="Horner D.S."/>
            <person name="Saino N."/>
        </authorList>
    </citation>
    <scope>NUCLEOTIDE SEQUENCE [LARGE SCALE GENOMIC DNA]</scope>
    <source>
        <strain evidence="2">Chelidonia</strain>
        <tissue evidence="2">Blood</tissue>
    </source>
</reference>
<keyword evidence="1" id="KW-0175">Coiled coil</keyword>
<evidence type="ECO:0000313" key="3">
    <source>
        <dbReference type="Proteomes" id="UP000269221"/>
    </source>
</evidence>
<dbReference type="STRING" id="333673.A0A3M0KMC3"/>
<keyword evidence="3" id="KW-1185">Reference proteome</keyword>
<protein>
    <submittedName>
        <fullName evidence="2">Uncharacterized protein</fullName>
    </submittedName>
</protein>
<comment type="caution">
    <text evidence="2">The sequence shown here is derived from an EMBL/GenBank/DDBJ whole genome shotgun (WGS) entry which is preliminary data.</text>
</comment>
<name>A0A3M0KMC3_HIRRU</name>
<proteinExistence type="predicted"/>
<dbReference type="EMBL" id="QRBI01000106">
    <property type="protein sequence ID" value="RMC12394.1"/>
    <property type="molecule type" value="Genomic_DNA"/>
</dbReference>
<dbReference type="AlphaFoldDB" id="A0A3M0KMC3"/>
<sequence>MISTLGHQSQIEGENKQIKESLENAQRRARKLVEGLEYKSCEEGRSELRVFSLEKRRLRGDLITLCNSLKGEMRVSLFSQETSNKEWPQVAPREV</sequence>
<feature type="coiled-coil region" evidence="1">
    <location>
        <begin position="8"/>
        <end position="39"/>
    </location>
</feature>
<accession>A0A3M0KMC3</accession>
<dbReference type="OrthoDB" id="9222072at2759"/>
<gene>
    <name evidence="2" type="ORF">DUI87_09909</name>
</gene>
<evidence type="ECO:0000256" key="1">
    <source>
        <dbReference type="SAM" id="Coils"/>
    </source>
</evidence>
<evidence type="ECO:0000313" key="2">
    <source>
        <dbReference type="EMBL" id="RMC12394.1"/>
    </source>
</evidence>